<proteinExistence type="inferred from homology"/>
<evidence type="ECO:0000256" key="5">
    <source>
        <dbReference type="ARBA" id="ARBA00023002"/>
    </source>
</evidence>
<dbReference type="InterPro" id="IPR036396">
    <property type="entry name" value="Cyt_P450_sf"/>
</dbReference>
<comment type="similarity">
    <text evidence="2">Belongs to the cytochrome P450 family.</text>
</comment>
<dbReference type="PRINTS" id="PR00465">
    <property type="entry name" value="EP450IV"/>
</dbReference>
<dbReference type="InterPro" id="IPR002403">
    <property type="entry name" value="Cyt_P450_E_grp-IV"/>
</dbReference>
<dbReference type="Proteomes" id="UP000824469">
    <property type="component" value="Unassembled WGS sequence"/>
</dbReference>
<dbReference type="PANTHER" id="PTHR24286:SF384">
    <property type="entry name" value="P450, PUTATIVE (EUROFUNG)-RELATED"/>
    <property type="match status" value="1"/>
</dbReference>
<dbReference type="PANTHER" id="PTHR24286">
    <property type="entry name" value="CYTOCHROME P450 26"/>
    <property type="match status" value="1"/>
</dbReference>
<reference evidence="9 10" key="1">
    <citation type="journal article" date="2021" name="Nat. Plants">
        <title>The Taxus genome provides insights into paclitaxel biosynthesis.</title>
        <authorList>
            <person name="Xiong X."/>
            <person name="Gou J."/>
            <person name="Liao Q."/>
            <person name="Li Y."/>
            <person name="Zhou Q."/>
            <person name="Bi G."/>
            <person name="Li C."/>
            <person name="Du R."/>
            <person name="Wang X."/>
            <person name="Sun T."/>
            <person name="Guo L."/>
            <person name="Liang H."/>
            <person name="Lu P."/>
            <person name="Wu Y."/>
            <person name="Zhang Z."/>
            <person name="Ro D.K."/>
            <person name="Shang Y."/>
            <person name="Huang S."/>
            <person name="Yan J."/>
        </authorList>
    </citation>
    <scope>NUCLEOTIDE SEQUENCE [LARGE SCALE GENOMIC DNA]</scope>
    <source>
        <strain evidence="9">Ta-2019</strain>
    </source>
</reference>
<comment type="pathway">
    <text evidence="1">Alkaloid biosynthesis.</text>
</comment>
<keyword evidence="6" id="KW-0408">Iron</keyword>
<keyword evidence="3" id="KW-0349">Heme</keyword>
<evidence type="ECO:0008006" key="11">
    <source>
        <dbReference type="Google" id="ProtNLM"/>
    </source>
</evidence>
<organism evidence="9 10">
    <name type="scientific">Taxus chinensis</name>
    <name type="common">Chinese yew</name>
    <name type="synonym">Taxus wallichiana var. chinensis</name>
    <dbReference type="NCBI Taxonomy" id="29808"/>
    <lineage>
        <taxon>Eukaryota</taxon>
        <taxon>Viridiplantae</taxon>
        <taxon>Streptophyta</taxon>
        <taxon>Embryophyta</taxon>
        <taxon>Tracheophyta</taxon>
        <taxon>Spermatophyta</taxon>
        <taxon>Pinopsida</taxon>
        <taxon>Pinidae</taxon>
        <taxon>Conifers II</taxon>
        <taxon>Cupressales</taxon>
        <taxon>Taxaceae</taxon>
        <taxon>Taxus</taxon>
    </lineage>
</organism>
<dbReference type="GO" id="GO:0004497">
    <property type="term" value="F:monooxygenase activity"/>
    <property type="evidence" value="ECO:0007669"/>
    <property type="project" value="UniProtKB-KW"/>
</dbReference>
<name>A0AA38CNK4_TAXCH</name>
<keyword evidence="5" id="KW-0560">Oxidoreductase</keyword>
<dbReference type="Pfam" id="PF00067">
    <property type="entry name" value="p450"/>
    <property type="match status" value="1"/>
</dbReference>
<sequence>MNSFHCNISTVNAKIHQVILQMESFPATLFIAMGSITVITLLMLFLRPKKRSSLKLPPGNLGFPLIGETFKFLEALRSNKAQQFFEERVAKFGEVFMTSLTGHRTIVVCGAKGNRLLLSNENKLVVVSWPVSFLKLMGEDSVAAKIGESHRTLRAAIDTFFGPGALQNYVAKMSSEIEVHINEKWKGKEQVTVLPLTVLTGNLCVPIDFPGTGYNKAVKARAKLDAILLSLIENRRKDLKSGMASPKQDLLSVLLTFRDERGKPLSDKEIIDNFSGLLHASYDTTISPITIMFKLLSDNPECYQKMAQEQLAILSTKMEGEDISWKDLREMKYTWQIVQETLRMFPPSFGTFRKALNDIHYDGYIIPKGSK</sequence>
<dbReference type="EMBL" id="JAHRHJ020000010">
    <property type="protein sequence ID" value="KAH9299778.1"/>
    <property type="molecule type" value="Genomic_DNA"/>
</dbReference>
<keyword evidence="8" id="KW-0812">Transmembrane</keyword>
<evidence type="ECO:0000256" key="2">
    <source>
        <dbReference type="ARBA" id="ARBA00010617"/>
    </source>
</evidence>
<evidence type="ECO:0000256" key="7">
    <source>
        <dbReference type="ARBA" id="ARBA00023033"/>
    </source>
</evidence>
<dbReference type="GO" id="GO:0005506">
    <property type="term" value="F:iron ion binding"/>
    <property type="evidence" value="ECO:0007669"/>
    <property type="project" value="InterPro"/>
</dbReference>
<dbReference type="AlphaFoldDB" id="A0AA38CNK4"/>
<evidence type="ECO:0000313" key="10">
    <source>
        <dbReference type="Proteomes" id="UP000824469"/>
    </source>
</evidence>
<protein>
    <recommendedName>
        <fullName evidence="11">Cytochrome P450</fullName>
    </recommendedName>
</protein>
<dbReference type="SUPFAM" id="SSF48264">
    <property type="entry name" value="Cytochrome P450"/>
    <property type="match status" value="1"/>
</dbReference>
<dbReference type="GO" id="GO:0020037">
    <property type="term" value="F:heme binding"/>
    <property type="evidence" value="ECO:0007669"/>
    <property type="project" value="InterPro"/>
</dbReference>
<evidence type="ECO:0000256" key="3">
    <source>
        <dbReference type="ARBA" id="ARBA00022617"/>
    </source>
</evidence>
<comment type="caution">
    <text evidence="9">The sequence shown here is derived from an EMBL/GenBank/DDBJ whole genome shotgun (WGS) entry which is preliminary data.</text>
</comment>
<gene>
    <name evidence="9" type="ORF">KI387_031460</name>
</gene>
<evidence type="ECO:0000256" key="4">
    <source>
        <dbReference type="ARBA" id="ARBA00022723"/>
    </source>
</evidence>
<keyword evidence="8" id="KW-1133">Transmembrane helix</keyword>
<dbReference type="InterPro" id="IPR001128">
    <property type="entry name" value="Cyt_P450"/>
</dbReference>
<keyword evidence="4" id="KW-0479">Metal-binding</keyword>
<evidence type="ECO:0000313" key="9">
    <source>
        <dbReference type="EMBL" id="KAH9299778.1"/>
    </source>
</evidence>
<accession>A0AA38CNK4</accession>
<dbReference type="GO" id="GO:0016125">
    <property type="term" value="P:sterol metabolic process"/>
    <property type="evidence" value="ECO:0007669"/>
    <property type="project" value="TreeGrafter"/>
</dbReference>
<dbReference type="Gene3D" id="1.10.630.10">
    <property type="entry name" value="Cytochrome P450"/>
    <property type="match status" value="1"/>
</dbReference>
<keyword evidence="8" id="KW-0472">Membrane</keyword>
<keyword evidence="10" id="KW-1185">Reference proteome</keyword>
<feature type="transmembrane region" description="Helical" evidence="8">
    <location>
        <begin position="27"/>
        <end position="46"/>
    </location>
</feature>
<feature type="non-terminal residue" evidence="9">
    <location>
        <position position="1"/>
    </location>
</feature>
<keyword evidence="7" id="KW-0503">Monooxygenase</keyword>
<dbReference type="GO" id="GO:0016705">
    <property type="term" value="F:oxidoreductase activity, acting on paired donors, with incorporation or reduction of molecular oxygen"/>
    <property type="evidence" value="ECO:0007669"/>
    <property type="project" value="InterPro"/>
</dbReference>
<evidence type="ECO:0000256" key="6">
    <source>
        <dbReference type="ARBA" id="ARBA00023004"/>
    </source>
</evidence>
<evidence type="ECO:0000256" key="1">
    <source>
        <dbReference type="ARBA" id="ARBA00004913"/>
    </source>
</evidence>
<evidence type="ECO:0000256" key="8">
    <source>
        <dbReference type="SAM" id="Phobius"/>
    </source>
</evidence>